<evidence type="ECO:0000313" key="1">
    <source>
        <dbReference type="EMBL" id="MBD7987314.1"/>
    </source>
</evidence>
<dbReference type="RefSeq" id="WP_191728579.1">
    <property type="nucleotide sequence ID" value="NZ_JACSQJ010000002.1"/>
</dbReference>
<protein>
    <submittedName>
        <fullName evidence="1">Uncharacterized protein</fullName>
    </submittedName>
</protein>
<proteinExistence type="predicted"/>
<name>A0ABR8UI57_9GAMM</name>
<dbReference type="Proteomes" id="UP000647183">
    <property type="component" value="Unassembled WGS sequence"/>
</dbReference>
<sequence length="210" mass="23102">MSLRALLAEVDAGWLDDAGTPLDPALVARARDSALGRRLLAAWLAEGPALALLAPDPSRDPDVVRGRWRRTRVDALCRDLGILAHAPPIRAEVRREPVRRLKATLGNSYLLALDQSVWDGRLPPDRLEQATAGFRTALDAAIAADDPAPLHDVFDRQGRAELQAWARRRDPALADWCRLLHSPGAADEALARLPEKPVLRVYTHHETRAA</sequence>
<gene>
    <name evidence="1" type="ORF">H9645_04660</name>
</gene>
<accession>A0ABR8UI57</accession>
<reference evidence="1 2" key="1">
    <citation type="submission" date="2020-08" db="EMBL/GenBank/DDBJ databases">
        <title>A Genomic Blueprint of the Chicken Gut Microbiome.</title>
        <authorList>
            <person name="Gilroy R."/>
            <person name="Ravi A."/>
            <person name="Getino M."/>
            <person name="Pursley I."/>
            <person name="Horton D.L."/>
            <person name="Alikhan N.-F."/>
            <person name="Baker D."/>
            <person name="Gharbi K."/>
            <person name="Hall N."/>
            <person name="Watson M."/>
            <person name="Adriaenssens E.M."/>
            <person name="Foster-Nyarko E."/>
            <person name="Jarju S."/>
            <person name="Secka A."/>
            <person name="Antonio M."/>
            <person name="Oren A."/>
            <person name="Chaudhuri R."/>
            <person name="La Ragione R.M."/>
            <person name="Hildebrand F."/>
            <person name="Pallen M.J."/>
        </authorList>
    </citation>
    <scope>NUCLEOTIDE SEQUENCE [LARGE SCALE GENOMIC DNA]</scope>
    <source>
        <strain evidence="1 2">Sa2BVA3</strain>
    </source>
</reference>
<organism evidence="1 2">
    <name type="scientific">Luteimonas colneyensis</name>
    <dbReference type="NCBI Taxonomy" id="2762230"/>
    <lineage>
        <taxon>Bacteria</taxon>
        <taxon>Pseudomonadati</taxon>
        <taxon>Pseudomonadota</taxon>
        <taxon>Gammaproteobacteria</taxon>
        <taxon>Lysobacterales</taxon>
        <taxon>Lysobacteraceae</taxon>
        <taxon>Luteimonas</taxon>
    </lineage>
</organism>
<comment type="caution">
    <text evidence="1">The sequence shown here is derived from an EMBL/GenBank/DDBJ whole genome shotgun (WGS) entry which is preliminary data.</text>
</comment>
<evidence type="ECO:0000313" key="2">
    <source>
        <dbReference type="Proteomes" id="UP000647183"/>
    </source>
</evidence>
<dbReference type="EMBL" id="JACSQJ010000002">
    <property type="protein sequence ID" value="MBD7987314.1"/>
    <property type="molecule type" value="Genomic_DNA"/>
</dbReference>
<keyword evidence="2" id="KW-1185">Reference proteome</keyword>